<evidence type="ECO:0000256" key="1">
    <source>
        <dbReference type="ARBA" id="ARBA00004642"/>
    </source>
</evidence>
<keyword evidence="3" id="KW-0479">Metal-binding</keyword>
<evidence type="ECO:0000256" key="9">
    <source>
        <dbReference type="ARBA" id="ARBA00023163"/>
    </source>
</evidence>
<dbReference type="PANTHER" id="PTHR46600">
    <property type="entry name" value="THAP DOMAIN-CONTAINING"/>
    <property type="match status" value="1"/>
</dbReference>
<evidence type="ECO:0000259" key="13">
    <source>
        <dbReference type="PROSITE" id="PS50950"/>
    </source>
</evidence>
<reference evidence="14" key="1">
    <citation type="submission" date="2025-05" db="UniProtKB">
        <authorList>
            <consortium name="EnsemblMetazoa"/>
        </authorList>
    </citation>
    <scope>IDENTIFICATION</scope>
</reference>
<keyword evidence="11" id="KW-0131">Cell cycle</keyword>
<organism evidence="14 15">
    <name type="scientific">Diabrotica virgifera virgifera</name>
    <name type="common">western corn rootworm</name>
    <dbReference type="NCBI Taxonomy" id="50390"/>
    <lineage>
        <taxon>Eukaryota</taxon>
        <taxon>Metazoa</taxon>
        <taxon>Ecdysozoa</taxon>
        <taxon>Arthropoda</taxon>
        <taxon>Hexapoda</taxon>
        <taxon>Insecta</taxon>
        <taxon>Pterygota</taxon>
        <taxon>Neoptera</taxon>
        <taxon>Endopterygota</taxon>
        <taxon>Coleoptera</taxon>
        <taxon>Polyphaga</taxon>
        <taxon>Cucujiformia</taxon>
        <taxon>Chrysomeloidea</taxon>
        <taxon>Chrysomelidae</taxon>
        <taxon>Galerucinae</taxon>
        <taxon>Diabroticina</taxon>
        <taxon>Diabroticites</taxon>
        <taxon>Diabrotica</taxon>
    </lineage>
</organism>
<evidence type="ECO:0000256" key="3">
    <source>
        <dbReference type="ARBA" id="ARBA00022723"/>
    </source>
</evidence>
<accession>A0ABM5IU87</accession>
<keyword evidence="5" id="KW-0862">Zinc</keyword>
<comment type="similarity">
    <text evidence="2">Belongs to the THAP1 family.</text>
</comment>
<feature type="domain" description="THAP-type" evidence="13">
    <location>
        <begin position="1"/>
        <end position="85"/>
    </location>
</feature>
<evidence type="ECO:0000256" key="4">
    <source>
        <dbReference type="ARBA" id="ARBA00022771"/>
    </source>
</evidence>
<evidence type="ECO:0000256" key="10">
    <source>
        <dbReference type="ARBA" id="ARBA00023242"/>
    </source>
</evidence>
<dbReference type="SUPFAM" id="SSF57716">
    <property type="entry name" value="Glucocorticoid receptor-like (DNA-binding domain)"/>
    <property type="match status" value="1"/>
</dbReference>
<keyword evidence="15" id="KW-1185">Reference proteome</keyword>
<evidence type="ECO:0000256" key="7">
    <source>
        <dbReference type="ARBA" id="ARBA00023054"/>
    </source>
</evidence>
<comment type="subcellular location">
    <subcellularLocation>
        <location evidence="1">Nucleus</location>
        <location evidence="1">Nucleoplasm</location>
    </subcellularLocation>
</comment>
<evidence type="ECO:0000313" key="15">
    <source>
        <dbReference type="Proteomes" id="UP001652700"/>
    </source>
</evidence>
<sequence length="291" mass="33601">MPHHGSCVVFDCLLTWRNSDVKFLRFPTSKSRSEQREKWIKAVRRQNLDGSSWTPRPSDRICSTHFIGNTVSLHPHDPNYVPTIFPNIYKEMITNPITALNRFNRVHGHSVKKVIGMNSLNKSTEITTQTNIELNSQQLHEEYQIEEDEDQKGRAKKVIGMNSSNNSTEITTQTNIEIDSQQLHEEYQIEEDEDQKDHNLLELVNTNSNESDYNKLVTLFDKTVDAACQVYIWNENKPYPHDNTFVCNRYIYQSSSSSDAEIQTDLCGSNEVILEGIKIEMVEDRSAIFNI</sequence>
<keyword evidence="9" id="KW-0804">Transcription</keyword>
<keyword evidence="10" id="KW-0539">Nucleus</keyword>
<keyword evidence="6" id="KW-0805">Transcription regulation</keyword>
<keyword evidence="8 12" id="KW-0238">DNA-binding</keyword>
<evidence type="ECO:0000256" key="8">
    <source>
        <dbReference type="ARBA" id="ARBA00023125"/>
    </source>
</evidence>
<evidence type="ECO:0000313" key="14">
    <source>
        <dbReference type="EnsemblMetazoa" id="XP_028142150.2"/>
    </source>
</evidence>
<protein>
    <recommendedName>
        <fullName evidence="13">THAP-type domain-containing protein</fullName>
    </recommendedName>
</protein>
<proteinExistence type="inferred from homology"/>
<dbReference type="Pfam" id="PF05485">
    <property type="entry name" value="THAP"/>
    <property type="match status" value="1"/>
</dbReference>
<dbReference type="InterPro" id="IPR006612">
    <property type="entry name" value="THAP_Znf"/>
</dbReference>
<dbReference type="RefSeq" id="XP_028142150.2">
    <property type="nucleotide sequence ID" value="XM_028286349.2"/>
</dbReference>
<name>A0ABM5IU87_DIAVI</name>
<dbReference type="EnsemblMetazoa" id="XM_028286349.2">
    <property type="protein sequence ID" value="XP_028142150.2"/>
    <property type="gene ID" value="LOC114336043"/>
</dbReference>
<dbReference type="PROSITE" id="PS50950">
    <property type="entry name" value="ZF_THAP"/>
    <property type="match status" value="1"/>
</dbReference>
<evidence type="ECO:0000256" key="2">
    <source>
        <dbReference type="ARBA" id="ARBA00006177"/>
    </source>
</evidence>
<dbReference type="PANTHER" id="PTHR46600:SF1">
    <property type="entry name" value="THAP DOMAIN-CONTAINING PROTEIN 1"/>
    <property type="match status" value="1"/>
</dbReference>
<dbReference type="Proteomes" id="UP001652700">
    <property type="component" value="Unplaced"/>
</dbReference>
<dbReference type="SMART" id="SM00980">
    <property type="entry name" value="THAP"/>
    <property type="match status" value="1"/>
</dbReference>
<evidence type="ECO:0000256" key="12">
    <source>
        <dbReference type="PROSITE-ProRule" id="PRU00309"/>
    </source>
</evidence>
<evidence type="ECO:0000256" key="5">
    <source>
        <dbReference type="ARBA" id="ARBA00022833"/>
    </source>
</evidence>
<dbReference type="GeneID" id="114336043"/>
<keyword evidence="7" id="KW-0175">Coiled coil</keyword>
<keyword evidence="4 12" id="KW-0863">Zinc-finger</keyword>
<dbReference type="InterPro" id="IPR026516">
    <property type="entry name" value="THAP1/10"/>
</dbReference>
<evidence type="ECO:0000256" key="6">
    <source>
        <dbReference type="ARBA" id="ARBA00023015"/>
    </source>
</evidence>
<evidence type="ECO:0000256" key="11">
    <source>
        <dbReference type="ARBA" id="ARBA00023306"/>
    </source>
</evidence>